<keyword evidence="3" id="KW-1185">Reference proteome</keyword>
<sequence length="227" mass="25454">MNPALNIQVTGLMTLKQQIEILGMPTKLRRRLLARVGKKVISDSKRRVRTQTDLSGQSYPARAKKKRGGSKMLLKLARQLKVIRADGTEAVVGFYKRSSARIAAKQQHGYTQRVTARSLKRNGTKNQDSPATRDQARALREAGFTINKRKSKNGKKPSQKWVMQNLTIGQAGSLLRQLREQAGESPKTSWKTTLPARSFLGATKAEIRQYIDAIFKQIKQEIARGVT</sequence>
<dbReference type="Pfam" id="PF05069">
    <property type="entry name" value="Phage_tail_S"/>
    <property type="match status" value="1"/>
</dbReference>
<dbReference type="Proteomes" id="UP001161423">
    <property type="component" value="Unassembled WGS sequence"/>
</dbReference>
<dbReference type="InterPro" id="IPR006522">
    <property type="entry name" value="Phage_virion_morphogenesis"/>
</dbReference>
<dbReference type="RefSeq" id="WP_284722337.1">
    <property type="nucleotide sequence ID" value="NZ_BSND01000003.1"/>
</dbReference>
<name>A0ABQ5TSH9_9GAMM</name>
<evidence type="ECO:0000313" key="2">
    <source>
        <dbReference type="EMBL" id="GLP98678.1"/>
    </source>
</evidence>
<evidence type="ECO:0008006" key="4">
    <source>
        <dbReference type="Google" id="ProtNLM"/>
    </source>
</evidence>
<proteinExistence type="predicted"/>
<evidence type="ECO:0000256" key="1">
    <source>
        <dbReference type="SAM" id="MobiDB-lite"/>
    </source>
</evidence>
<protein>
    <recommendedName>
        <fullName evidence="4">Phage virion morphogenesis protein</fullName>
    </recommendedName>
</protein>
<dbReference type="EMBL" id="BSND01000003">
    <property type="protein sequence ID" value="GLP98678.1"/>
    <property type="molecule type" value="Genomic_DNA"/>
</dbReference>
<comment type="caution">
    <text evidence="2">The sequence shown here is derived from an EMBL/GenBank/DDBJ whole genome shotgun (WGS) entry which is preliminary data.</text>
</comment>
<reference evidence="2" key="2">
    <citation type="submission" date="2023-01" db="EMBL/GenBank/DDBJ databases">
        <title>Draft genome sequence of Methylophaga thalassica strain NBRC 102424.</title>
        <authorList>
            <person name="Sun Q."/>
            <person name="Mori K."/>
        </authorList>
    </citation>
    <scope>NUCLEOTIDE SEQUENCE</scope>
    <source>
        <strain evidence="2">NBRC 102424</strain>
    </source>
</reference>
<feature type="region of interest" description="Disordered" evidence="1">
    <location>
        <begin position="45"/>
        <end position="68"/>
    </location>
</feature>
<evidence type="ECO:0000313" key="3">
    <source>
        <dbReference type="Proteomes" id="UP001161423"/>
    </source>
</evidence>
<feature type="region of interest" description="Disordered" evidence="1">
    <location>
        <begin position="106"/>
        <end position="134"/>
    </location>
</feature>
<accession>A0ABQ5TSH9</accession>
<reference evidence="2" key="1">
    <citation type="journal article" date="2014" name="Int. J. Syst. Evol. Microbiol.">
        <title>Complete genome of a new Firmicutes species belonging to the dominant human colonic microbiota ('Ruminococcus bicirculans') reveals two chromosomes and a selective capacity to utilize plant glucans.</title>
        <authorList>
            <consortium name="NISC Comparative Sequencing Program"/>
            <person name="Wegmann U."/>
            <person name="Louis P."/>
            <person name="Goesmann A."/>
            <person name="Henrissat B."/>
            <person name="Duncan S.H."/>
            <person name="Flint H.J."/>
        </authorList>
    </citation>
    <scope>NUCLEOTIDE SEQUENCE</scope>
    <source>
        <strain evidence="2">NBRC 102424</strain>
    </source>
</reference>
<organism evidence="2 3">
    <name type="scientific">Methylophaga thalassica</name>
    <dbReference type="NCBI Taxonomy" id="40223"/>
    <lineage>
        <taxon>Bacteria</taxon>
        <taxon>Pseudomonadati</taxon>
        <taxon>Pseudomonadota</taxon>
        <taxon>Gammaproteobacteria</taxon>
        <taxon>Thiotrichales</taxon>
        <taxon>Piscirickettsiaceae</taxon>
        <taxon>Methylophaga</taxon>
    </lineage>
</organism>
<gene>
    <name evidence="2" type="ORF">GCM10007891_05320</name>
</gene>